<dbReference type="InterPro" id="IPR018625">
    <property type="entry name" value="Pet100"/>
</dbReference>
<sequence length="275" mass="31175">MYTLALNKTILGYIKKCLSQKALESVYASMIKTNTIQDCFLMNQFISSCSALSYVDFASSAFAHMENPNAFVYNALIRGCGRCCYPDHALGFYIRMLRNNVMPNSYSFSSLVKACTLLMDSVFGKAVHGHIWKYGFDSHMFVQTTLVEFYSTLGDVSSSRRVFDDMLERDVFAWTTMILAHCLILLLVVLVFVGDRKATMSSLGTSKGILEIAKFGVYVTVPIILMYTFANNSSNLRKFMGNRSYIEYPPEAERPPSPDELRQMAREIARRRNNT</sequence>
<dbReference type="Pfam" id="PF13041">
    <property type="entry name" value="PPR_2"/>
    <property type="match status" value="1"/>
</dbReference>
<dbReference type="Pfam" id="PF09803">
    <property type="entry name" value="Pet100"/>
    <property type="match status" value="1"/>
</dbReference>
<feature type="region of interest" description="Disordered" evidence="3">
    <location>
        <begin position="250"/>
        <end position="275"/>
    </location>
</feature>
<dbReference type="PANTHER" id="PTHR35700:SF3">
    <property type="entry name" value="GENOME ASSEMBLY, CHROMOSOME: A08"/>
    <property type="match status" value="1"/>
</dbReference>
<keyword evidence="1" id="KW-0677">Repeat</keyword>
<feature type="compositionally biased region" description="Basic and acidic residues" evidence="3">
    <location>
        <begin position="251"/>
        <end position="275"/>
    </location>
</feature>
<evidence type="ECO:0000313" key="6">
    <source>
        <dbReference type="Proteomes" id="UP000743370"/>
    </source>
</evidence>
<keyword evidence="4" id="KW-0472">Membrane</keyword>
<dbReference type="PANTHER" id="PTHR35700">
    <property type="entry name" value="OS07G0181800 PROTEIN"/>
    <property type="match status" value="1"/>
</dbReference>
<evidence type="ECO:0000256" key="4">
    <source>
        <dbReference type="SAM" id="Phobius"/>
    </source>
</evidence>
<dbReference type="EMBL" id="JABFOF010000009">
    <property type="protein sequence ID" value="KAG2381245.1"/>
    <property type="molecule type" value="Genomic_DNA"/>
</dbReference>
<dbReference type="InterPro" id="IPR011990">
    <property type="entry name" value="TPR-like_helical_dom_sf"/>
</dbReference>
<feature type="transmembrane region" description="Helical" evidence="4">
    <location>
        <begin position="171"/>
        <end position="192"/>
    </location>
</feature>
<reference evidence="5 6" key="1">
    <citation type="submission" date="2020-05" db="EMBL/GenBank/DDBJ databases">
        <title>Vigna angularis (adzuki bean) Var. LongXiaoDou No. 4 denovo assembly.</title>
        <authorList>
            <person name="Xiang H."/>
        </authorList>
    </citation>
    <scope>NUCLEOTIDE SEQUENCE [LARGE SCALE GENOMIC DNA]</scope>
    <source>
        <tissue evidence="5">Leaf</tissue>
    </source>
</reference>
<protein>
    <submittedName>
        <fullName evidence="5">Pentatricopeptide repeat-containing protein</fullName>
    </submittedName>
</protein>
<name>A0A8T0JSN9_PHAAN</name>
<feature type="transmembrane region" description="Helical" evidence="4">
    <location>
        <begin position="212"/>
        <end position="230"/>
    </location>
</feature>
<dbReference type="GO" id="GO:0033617">
    <property type="term" value="P:mitochondrial respiratory chain complex IV assembly"/>
    <property type="evidence" value="ECO:0007669"/>
    <property type="project" value="InterPro"/>
</dbReference>
<accession>A0A8T0JSN9</accession>
<dbReference type="Gene3D" id="1.25.40.10">
    <property type="entry name" value="Tetratricopeptide repeat domain"/>
    <property type="match status" value="2"/>
</dbReference>
<comment type="caution">
    <text evidence="5">The sequence shown here is derived from an EMBL/GenBank/DDBJ whole genome shotgun (WGS) entry which is preliminary data.</text>
</comment>
<keyword evidence="4" id="KW-1133">Transmembrane helix</keyword>
<keyword evidence="4" id="KW-0812">Transmembrane</keyword>
<feature type="repeat" description="PPR" evidence="2">
    <location>
        <begin position="69"/>
        <end position="103"/>
    </location>
</feature>
<evidence type="ECO:0000313" key="5">
    <source>
        <dbReference type="EMBL" id="KAG2381245.1"/>
    </source>
</evidence>
<dbReference type="Proteomes" id="UP000743370">
    <property type="component" value="Unassembled WGS sequence"/>
</dbReference>
<evidence type="ECO:0000256" key="1">
    <source>
        <dbReference type="ARBA" id="ARBA00022737"/>
    </source>
</evidence>
<dbReference type="GO" id="GO:0005739">
    <property type="term" value="C:mitochondrion"/>
    <property type="evidence" value="ECO:0007669"/>
    <property type="project" value="InterPro"/>
</dbReference>
<evidence type="ECO:0000256" key="3">
    <source>
        <dbReference type="SAM" id="MobiDB-lite"/>
    </source>
</evidence>
<dbReference type="NCBIfam" id="TIGR00756">
    <property type="entry name" value="PPR"/>
    <property type="match status" value="1"/>
</dbReference>
<dbReference type="AlphaFoldDB" id="A0A8T0JSN9"/>
<proteinExistence type="predicted"/>
<organism evidence="5 6">
    <name type="scientific">Phaseolus angularis</name>
    <name type="common">Azuki bean</name>
    <name type="synonym">Vigna angularis</name>
    <dbReference type="NCBI Taxonomy" id="3914"/>
    <lineage>
        <taxon>Eukaryota</taxon>
        <taxon>Viridiplantae</taxon>
        <taxon>Streptophyta</taxon>
        <taxon>Embryophyta</taxon>
        <taxon>Tracheophyta</taxon>
        <taxon>Spermatophyta</taxon>
        <taxon>Magnoliopsida</taxon>
        <taxon>eudicotyledons</taxon>
        <taxon>Gunneridae</taxon>
        <taxon>Pentapetalae</taxon>
        <taxon>rosids</taxon>
        <taxon>fabids</taxon>
        <taxon>Fabales</taxon>
        <taxon>Fabaceae</taxon>
        <taxon>Papilionoideae</taxon>
        <taxon>50 kb inversion clade</taxon>
        <taxon>NPAAA clade</taxon>
        <taxon>indigoferoid/millettioid clade</taxon>
        <taxon>Phaseoleae</taxon>
        <taxon>Vigna</taxon>
    </lineage>
</organism>
<dbReference type="PROSITE" id="PS51375">
    <property type="entry name" value="PPR"/>
    <property type="match status" value="1"/>
</dbReference>
<dbReference type="InterPro" id="IPR002885">
    <property type="entry name" value="PPR_rpt"/>
</dbReference>
<gene>
    <name evidence="5" type="ORF">HKW66_Vig0255620</name>
</gene>
<evidence type="ECO:0000256" key="2">
    <source>
        <dbReference type="PROSITE-ProRule" id="PRU00708"/>
    </source>
</evidence>